<evidence type="ECO:0000256" key="4">
    <source>
        <dbReference type="ARBA" id="ARBA00022827"/>
    </source>
</evidence>
<dbReference type="Pfam" id="PF02770">
    <property type="entry name" value="Acyl-CoA_dh_M"/>
    <property type="match status" value="1"/>
</dbReference>
<dbReference type="Gene3D" id="1.10.540.10">
    <property type="entry name" value="Acyl-CoA dehydrogenase/oxidase, N-terminal domain"/>
    <property type="match status" value="1"/>
</dbReference>
<dbReference type="Gene3D" id="1.20.140.10">
    <property type="entry name" value="Butyryl-CoA Dehydrogenase, subunit A, domain 3"/>
    <property type="match status" value="1"/>
</dbReference>
<feature type="domain" description="Acyl-CoA dehydrogenase/oxidase C-terminal" evidence="6">
    <location>
        <begin position="283"/>
        <end position="404"/>
    </location>
</feature>
<evidence type="ECO:0000256" key="3">
    <source>
        <dbReference type="ARBA" id="ARBA00022630"/>
    </source>
</evidence>
<dbReference type="EMBL" id="FCON02000027">
    <property type="protein sequence ID" value="SAL58775.1"/>
    <property type="molecule type" value="Genomic_DNA"/>
</dbReference>
<dbReference type="InterPro" id="IPR036250">
    <property type="entry name" value="AcylCo_DH-like_C"/>
</dbReference>
<dbReference type="GO" id="GO:0003995">
    <property type="term" value="F:acyl-CoA dehydrogenase activity"/>
    <property type="evidence" value="ECO:0007669"/>
    <property type="project" value="TreeGrafter"/>
</dbReference>
<evidence type="ECO:0000313" key="8">
    <source>
        <dbReference type="EMBL" id="SAL58775.1"/>
    </source>
</evidence>
<dbReference type="Pfam" id="PF00441">
    <property type="entry name" value="Acyl-CoA_dh_1"/>
    <property type="match status" value="1"/>
</dbReference>
<evidence type="ECO:0000259" key="7">
    <source>
        <dbReference type="Pfam" id="PF02770"/>
    </source>
</evidence>
<protein>
    <submittedName>
        <fullName evidence="8">Acyl-CoA dehydrogenase</fullName>
    </submittedName>
</protein>
<dbReference type="OrthoDB" id="7486679at2"/>
<dbReference type="AlphaFoldDB" id="A0A158IQG4"/>
<gene>
    <name evidence="8" type="ORF">AWB68_02918</name>
</gene>
<name>A0A158IQG4_9BURK</name>
<dbReference type="GO" id="GO:0005886">
    <property type="term" value="C:plasma membrane"/>
    <property type="evidence" value="ECO:0007669"/>
    <property type="project" value="TreeGrafter"/>
</dbReference>
<dbReference type="InterPro" id="IPR009075">
    <property type="entry name" value="AcylCo_DH/oxidase_C"/>
</dbReference>
<keyword evidence="9" id="KW-1185">Reference proteome</keyword>
<dbReference type="PANTHER" id="PTHR43884">
    <property type="entry name" value="ACYL-COA DEHYDROGENASE"/>
    <property type="match status" value="1"/>
</dbReference>
<reference evidence="8" key="1">
    <citation type="submission" date="2016-01" db="EMBL/GenBank/DDBJ databases">
        <authorList>
            <person name="Peeters C."/>
        </authorList>
    </citation>
    <scope>NUCLEOTIDE SEQUENCE [LARGE SCALE GENOMIC DNA]</scope>
    <source>
        <strain evidence="8">LMG 22940</strain>
    </source>
</reference>
<keyword evidence="3" id="KW-0285">Flavoprotein</keyword>
<dbReference type="InterPro" id="IPR037069">
    <property type="entry name" value="AcylCoA_DH/ox_N_sf"/>
</dbReference>
<dbReference type="RefSeq" id="WP_087645055.1">
    <property type="nucleotide sequence ID" value="NZ_FCON02000027.1"/>
</dbReference>
<evidence type="ECO:0000256" key="1">
    <source>
        <dbReference type="ARBA" id="ARBA00001974"/>
    </source>
</evidence>
<comment type="similarity">
    <text evidence="2">Belongs to the acyl-CoA dehydrogenase family.</text>
</comment>
<dbReference type="InterPro" id="IPR046373">
    <property type="entry name" value="Acyl-CoA_Oxase/DH_mid-dom_sf"/>
</dbReference>
<dbReference type="InterPro" id="IPR009100">
    <property type="entry name" value="AcylCoA_DH/oxidase_NM_dom_sf"/>
</dbReference>
<organism evidence="8 9">
    <name type="scientific">Caballeronia choica</name>
    <dbReference type="NCBI Taxonomy" id="326476"/>
    <lineage>
        <taxon>Bacteria</taxon>
        <taxon>Pseudomonadati</taxon>
        <taxon>Pseudomonadota</taxon>
        <taxon>Betaproteobacteria</taxon>
        <taxon>Burkholderiales</taxon>
        <taxon>Burkholderiaceae</taxon>
        <taxon>Caballeronia</taxon>
    </lineage>
</organism>
<evidence type="ECO:0000259" key="6">
    <source>
        <dbReference type="Pfam" id="PF00441"/>
    </source>
</evidence>
<dbReference type="Gene3D" id="2.40.110.10">
    <property type="entry name" value="Butyryl-CoA Dehydrogenase, subunit A, domain 2"/>
    <property type="match status" value="1"/>
</dbReference>
<dbReference type="SUPFAM" id="SSF47203">
    <property type="entry name" value="Acyl-CoA dehydrogenase C-terminal domain-like"/>
    <property type="match status" value="1"/>
</dbReference>
<dbReference type="SUPFAM" id="SSF56645">
    <property type="entry name" value="Acyl-CoA dehydrogenase NM domain-like"/>
    <property type="match status" value="1"/>
</dbReference>
<sequence>MSNAQNHGAAHKLGPLGAEPELSGTSQMVQETVHRFAQEVMRPVGIKLDRMTPEEVIAPGSPYWEAHDKFTGLGFGVDGLLELEPAERAKTMSILFEELGWGDAGLAITYGAGLLPALMSAMFGNAFCRSLAPDEKLGCWAITEPDHGSDSLDANGMIFHPQGTYGRPNCVATLRGDEVIINGQKSAWVSNGIAAKVCILYCAADSGSGVDTKRGAVIIVPLDAEGVSRGKPLDKIGQRALNQGELFFENVRLSKDHILAGPDQYLDAVYAIHTFANALMGTVFTGTARAAFELALAYAHERKQGGLPIIRHQSVASRLFHMFRKVEAARALSQRVVLYNFTSPKASLHAAMTAKITATQTAFEVANDALQIFCGNGLTREYPIEKIWRDARASLIEDGCNEVLAIKGGYYLIDPELL</sequence>
<dbReference type="InterPro" id="IPR006091">
    <property type="entry name" value="Acyl-CoA_Oxase/DH_mid-dom"/>
</dbReference>
<proteinExistence type="inferred from homology"/>
<accession>A0A158IQG4</accession>
<feature type="domain" description="Acyl-CoA oxidase/dehydrogenase middle" evidence="7">
    <location>
        <begin position="139"/>
        <end position="251"/>
    </location>
</feature>
<comment type="cofactor">
    <cofactor evidence="1">
        <name>FAD</name>
        <dbReference type="ChEBI" id="CHEBI:57692"/>
    </cofactor>
</comment>
<evidence type="ECO:0000256" key="2">
    <source>
        <dbReference type="ARBA" id="ARBA00009347"/>
    </source>
</evidence>
<evidence type="ECO:0000313" key="9">
    <source>
        <dbReference type="Proteomes" id="UP000054770"/>
    </source>
</evidence>
<dbReference type="Proteomes" id="UP000054770">
    <property type="component" value="Unassembled WGS sequence"/>
</dbReference>
<feature type="region of interest" description="Disordered" evidence="5">
    <location>
        <begin position="1"/>
        <end position="25"/>
    </location>
</feature>
<comment type="caution">
    <text evidence="8">The sequence shown here is derived from an EMBL/GenBank/DDBJ whole genome shotgun (WGS) entry which is preliminary data.</text>
</comment>
<evidence type="ECO:0000256" key="5">
    <source>
        <dbReference type="SAM" id="MobiDB-lite"/>
    </source>
</evidence>
<dbReference type="CDD" id="cd00567">
    <property type="entry name" value="ACAD"/>
    <property type="match status" value="1"/>
</dbReference>
<dbReference type="PANTHER" id="PTHR43884:SF19">
    <property type="entry name" value="ACYL-COA DEHYDROGENASE FADE4-RELATED"/>
    <property type="match status" value="1"/>
</dbReference>
<dbReference type="GO" id="GO:0050660">
    <property type="term" value="F:flavin adenine dinucleotide binding"/>
    <property type="evidence" value="ECO:0007669"/>
    <property type="project" value="InterPro"/>
</dbReference>
<keyword evidence="4" id="KW-0274">FAD</keyword>